<dbReference type="Proteomes" id="UP000037460">
    <property type="component" value="Unassembled WGS sequence"/>
</dbReference>
<accession>A0A0M0JS45</accession>
<protein>
    <submittedName>
        <fullName evidence="2">Tnf receptor-associated factor 3-like isoform 2</fullName>
    </submittedName>
</protein>
<comment type="caution">
    <text evidence="2">The sequence shown here is derived from an EMBL/GenBank/DDBJ whole genome shotgun (WGS) entry which is preliminary data.</text>
</comment>
<feature type="coiled-coil region" evidence="1">
    <location>
        <begin position="168"/>
        <end position="195"/>
    </location>
</feature>
<dbReference type="Gene3D" id="3.30.40.10">
    <property type="entry name" value="Zinc/RING finger domain, C3HC4 (zinc finger)"/>
    <property type="match status" value="1"/>
</dbReference>
<sequence>MQRTNLPICPLGGWETCLETTTDENITCVICYDVMIRPRTACKNGHSACEECLDVHLDSPAGGKCPGGCGEAITRSTLRELSDVEKKICRLPAKCKHARSQVKDGEEHCGWTGVFGDLLEHLQTDCEFEHVECPYAKLGCTELVRRRDHEMHLRKATQRHMDLYVTSVATLNSTVASLSTQVQALQERMDLARMRAPPLLELELNPATTAASLPDETQAFLGLYKLDESKLINGRPMWLHCEDARRCIAFNHEYGFWHAQRRNEAGEARGFIYRHSSGASALSPHPHDSPWKAYTGNAFTGEHSWLEDGVRCVVWTPEEEPCASSAFATSLVLS</sequence>
<proteinExistence type="predicted"/>
<feature type="non-terminal residue" evidence="2">
    <location>
        <position position="334"/>
    </location>
</feature>
<keyword evidence="1" id="KW-0175">Coiled coil</keyword>
<keyword evidence="3" id="KW-1185">Reference proteome</keyword>
<evidence type="ECO:0000256" key="1">
    <source>
        <dbReference type="SAM" id="Coils"/>
    </source>
</evidence>
<dbReference type="SUPFAM" id="SSF57850">
    <property type="entry name" value="RING/U-box"/>
    <property type="match status" value="1"/>
</dbReference>
<keyword evidence="2" id="KW-0675">Receptor</keyword>
<evidence type="ECO:0000313" key="2">
    <source>
        <dbReference type="EMBL" id="KOO29414.1"/>
    </source>
</evidence>
<dbReference type="SUPFAM" id="SSF49599">
    <property type="entry name" value="TRAF domain-like"/>
    <property type="match status" value="1"/>
</dbReference>
<reference evidence="3" key="1">
    <citation type="journal article" date="2015" name="PLoS Genet.">
        <title>Genome Sequence and Transcriptome Analyses of Chrysochromulina tobin: Metabolic Tools for Enhanced Algal Fitness in the Prominent Order Prymnesiales (Haptophyceae).</title>
        <authorList>
            <person name="Hovde B.T."/>
            <person name="Deodato C.R."/>
            <person name="Hunsperger H.M."/>
            <person name="Ryken S.A."/>
            <person name="Yost W."/>
            <person name="Jha R.K."/>
            <person name="Patterson J."/>
            <person name="Monnat R.J. Jr."/>
            <person name="Barlow S.B."/>
            <person name="Starkenburg S.R."/>
            <person name="Cattolico R.A."/>
        </authorList>
    </citation>
    <scope>NUCLEOTIDE SEQUENCE</scope>
    <source>
        <strain evidence="3">CCMP291</strain>
    </source>
</reference>
<evidence type="ECO:0000313" key="3">
    <source>
        <dbReference type="Proteomes" id="UP000037460"/>
    </source>
</evidence>
<dbReference type="PANTHER" id="PTHR10131">
    <property type="entry name" value="TNF RECEPTOR ASSOCIATED FACTOR"/>
    <property type="match status" value="1"/>
</dbReference>
<dbReference type="EMBL" id="JWZX01002419">
    <property type="protein sequence ID" value="KOO29414.1"/>
    <property type="molecule type" value="Genomic_DNA"/>
</dbReference>
<dbReference type="AlphaFoldDB" id="A0A0M0JS45"/>
<dbReference type="InterPro" id="IPR013083">
    <property type="entry name" value="Znf_RING/FYVE/PHD"/>
</dbReference>
<dbReference type="PANTHER" id="PTHR10131:SF94">
    <property type="entry name" value="TNF RECEPTOR-ASSOCIATED FACTOR 4"/>
    <property type="match status" value="1"/>
</dbReference>
<name>A0A0M0JS45_9EUKA</name>
<dbReference type="OrthoDB" id="5951424at2759"/>
<gene>
    <name evidence="2" type="ORF">Ctob_015873</name>
</gene>
<organism evidence="2 3">
    <name type="scientific">Chrysochromulina tobinii</name>
    <dbReference type="NCBI Taxonomy" id="1460289"/>
    <lineage>
        <taxon>Eukaryota</taxon>
        <taxon>Haptista</taxon>
        <taxon>Haptophyta</taxon>
        <taxon>Prymnesiophyceae</taxon>
        <taxon>Prymnesiales</taxon>
        <taxon>Chrysochromulinaceae</taxon>
        <taxon>Chrysochromulina</taxon>
    </lineage>
</organism>